<dbReference type="Gene3D" id="3.10.105.10">
    <property type="entry name" value="Dipeptide-binding Protein, Domain 3"/>
    <property type="match status" value="1"/>
</dbReference>
<dbReference type="GO" id="GO:1904680">
    <property type="term" value="F:peptide transmembrane transporter activity"/>
    <property type="evidence" value="ECO:0007669"/>
    <property type="project" value="TreeGrafter"/>
</dbReference>
<evidence type="ECO:0000313" key="4">
    <source>
        <dbReference type="Proteomes" id="UP000019277"/>
    </source>
</evidence>
<feature type="chain" id="PRO_5038761869" description="Solute-binding protein family 5 domain-containing protein" evidence="1">
    <location>
        <begin position="25"/>
        <end position="566"/>
    </location>
</feature>
<reference evidence="3 4" key="1">
    <citation type="journal article" date="2014" name="Genome Announc.">
        <title>Draft Genome Sequence of the Antitrypanosomally Active Sponge-Associated Bacterium Actinokineospora sp. Strain EG49.</title>
        <authorList>
            <person name="Harjes J."/>
            <person name="Ryu T."/>
            <person name="Abdelmohsen U.R."/>
            <person name="Moitinho-Silva L."/>
            <person name="Horn H."/>
            <person name="Ravasi T."/>
            <person name="Hentschel U."/>
        </authorList>
    </citation>
    <scope>NUCLEOTIDE SEQUENCE [LARGE SCALE GENOMIC DNA]</scope>
    <source>
        <strain evidence="3 4">EG49</strain>
    </source>
</reference>
<dbReference type="STRING" id="909613.UO65_1886"/>
<dbReference type="Pfam" id="PF00496">
    <property type="entry name" value="SBP_bac_5"/>
    <property type="match status" value="1"/>
</dbReference>
<dbReference type="Proteomes" id="UP000019277">
    <property type="component" value="Unassembled WGS sequence"/>
</dbReference>
<evidence type="ECO:0000256" key="1">
    <source>
        <dbReference type="SAM" id="SignalP"/>
    </source>
</evidence>
<dbReference type="InterPro" id="IPR000914">
    <property type="entry name" value="SBP_5_dom"/>
</dbReference>
<name>W7J9R2_9PSEU</name>
<dbReference type="EMBL" id="AYXG01000071">
    <property type="protein sequence ID" value="EWC62764.1"/>
    <property type="molecule type" value="Genomic_DNA"/>
</dbReference>
<keyword evidence="1" id="KW-0732">Signal</keyword>
<dbReference type="eggNOG" id="COG0747">
    <property type="taxonomic scope" value="Bacteria"/>
</dbReference>
<dbReference type="Gene3D" id="3.90.76.10">
    <property type="entry name" value="Dipeptide-binding Protein, Domain 1"/>
    <property type="match status" value="1"/>
</dbReference>
<dbReference type="InterPro" id="IPR039424">
    <property type="entry name" value="SBP_5"/>
</dbReference>
<protein>
    <recommendedName>
        <fullName evidence="2">Solute-binding protein family 5 domain-containing protein</fullName>
    </recommendedName>
</protein>
<dbReference type="PANTHER" id="PTHR30290">
    <property type="entry name" value="PERIPLASMIC BINDING COMPONENT OF ABC TRANSPORTER"/>
    <property type="match status" value="1"/>
</dbReference>
<evidence type="ECO:0000313" key="3">
    <source>
        <dbReference type="EMBL" id="EWC62764.1"/>
    </source>
</evidence>
<dbReference type="PANTHER" id="PTHR30290:SF65">
    <property type="entry name" value="MONOACYL PHOSPHATIDYLINOSITOL TETRAMANNOSIDE-BINDING PROTEIN LPQW-RELATED"/>
    <property type="match status" value="1"/>
</dbReference>
<dbReference type="PATRIC" id="fig|909613.9.peg.1898"/>
<evidence type="ECO:0000259" key="2">
    <source>
        <dbReference type="Pfam" id="PF00496"/>
    </source>
</evidence>
<dbReference type="AlphaFoldDB" id="W7J9R2"/>
<dbReference type="Gene3D" id="3.40.190.10">
    <property type="entry name" value="Periplasmic binding protein-like II"/>
    <property type="match status" value="1"/>
</dbReference>
<comment type="caution">
    <text evidence="3">The sequence shown here is derived from an EMBL/GenBank/DDBJ whole genome shotgun (WGS) entry which is preliminary data.</text>
</comment>
<accession>W7J9R2</accession>
<dbReference type="PROSITE" id="PS51257">
    <property type="entry name" value="PROKAR_LIPOPROTEIN"/>
    <property type="match status" value="1"/>
</dbReference>
<organism evidence="3 4">
    <name type="scientific">Actinokineospora spheciospongiae</name>
    <dbReference type="NCBI Taxonomy" id="909613"/>
    <lineage>
        <taxon>Bacteria</taxon>
        <taxon>Bacillati</taxon>
        <taxon>Actinomycetota</taxon>
        <taxon>Actinomycetes</taxon>
        <taxon>Pseudonocardiales</taxon>
        <taxon>Pseudonocardiaceae</taxon>
        <taxon>Actinokineospora</taxon>
    </lineage>
</organism>
<sequence>MGGRWRAVLAGAAALGALAGCTNAPPPPLVTTEVARTRTSAEPDVGEAVVGVDSVLGGYNPHKLADQSTVTTALAQAVLPSVFRPGADGTPRLDRTLMVSAEVTSAEPYTVDYRLRPEAAWSDSAPIAAEDFVYLWEQLREAPGALDGAGYRLISNISAREAGRVVEVTFAEPYPGWRSLFSGLLPAHLLKDIPGGWANALRENYPVSGGPFAVRTLDRDRGEIVLERNDRYWEAPAALDRIVLRRADLTGTTGALRTGHSQLALTALSAQGLAAVTALEPDVTTTQVPRPAVATVLLRPVGTAMADQRVRTAIGALLDRRALIAAGTGGGPASAAVADAQVLAPSAPGYRATLPAGRFAAVDQAGADALLTEAGFTRVNGSWALGQTPLNLVIAAPAGREPYLAMARELQRQLSVGGVQSQLLTPPGDRLYAELLAAPDPDEEPTTEVHLVVAPQPAGGDPATLPAVRFGCAPADADSGTPAVANPGAYCDQATQPTLDAALTGSTPLADALAALEPELWSRTVAIPLYQEVDTLVVRREMTGVSAGTPFAGPFAGAPGWRRAGG</sequence>
<keyword evidence="4" id="KW-1185">Reference proteome</keyword>
<feature type="signal peptide" evidence="1">
    <location>
        <begin position="1"/>
        <end position="24"/>
    </location>
</feature>
<proteinExistence type="predicted"/>
<gene>
    <name evidence="3" type="ORF">UO65_1886</name>
</gene>
<dbReference type="RefSeq" id="WP_233427501.1">
    <property type="nucleotide sequence ID" value="NZ_AYXG01000071.1"/>
</dbReference>
<dbReference type="CDD" id="cd08501">
    <property type="entry name" value="PBP2_Lpqw"/>
    <property type="match status" value="1"/>
</dbReference>
<dbReference type="GO" id="GO:0015833">
    <property type="term" value="P:peptide transport"/>
    <property type="evidence" value="ECO:0007669"/>
    <property type="project" value="TreeGrafter"/>
</dbReference>
<feature type="domain" description="Solute-binding protein family 5" evidence="2">
    <location>
        <begin position="103"/>
        <end position="427"/>
    </location>
</feature>
<dbReference type="SUPFAM" id="SSF53850">
    <property type="entry name" value="Periplasmic binding protein-like II"/>
    <property type="match status" value="1"/>
</dbReference>